<feature type="active site" evidence="9">
    <location>
        <position position="271"/>
    </location>
</feature>
<dbReference type="InterPro" id="IPR016305">
    <property type="entry name" value="Mannose-6-P_Isomerase"/>
</dbReference>
<evidence type="ECO:0000256" key="7">
    <source>
        <dbReference type="ARBA" id="ARBA00029741"/>
    </source>
</evidence>
<evidence type="ECO:0000259" key="12">
    <source>
        <dbReference type="Pfam" id="PF21621"/>
    </source>
</evidence>
<dbReference type="GO" id="GO:0005829">
    <property type="term" value="C:cytosol"/>
    <property type="evidence" value="ECO:0007669"/>
    <property type="project" value="TreeGrafter"/>
</dbReference>
<protein>
    <recommendedName>
        <fullName evidence="3">mannose-6-phosphate isomerase</fullName>
        <ecNumber evidence="3">5.3.1.8</ecNumber>
    </recommendedName>
    <alternativeName>
        <fullName evidence="7">Phosphohexomutase</fullName>
    </alternativeName>
    <alternativeName>
        <fullName evidence="8">Phosphomannose isomerase</fullName>
    </alternativeName>
</protein>
<dbReference type="PANTHER" id="PTHR10309">
    <property type="entry name" value="MANNOSE-6-PHOSPHATE ISOMERASE"/>
    <property type="match status" value="1"/>
</dbReference>
<dbReference type="PRINTS" id="PR00714">
    <property type="entry name" value="MAN6PISMRASE"/>
</dbReference>
<dbReference type="CDD" id="cd07011">
    <property type="entry name" value="cupin_PMI_type_I_N"/>
    <property type="match status" value="1"/>
</dbReference>
<dbReference type="SUPFAM" id="SSF51182">
    <property type="entry name" value="RmlC-like cupins"/>
    <property type="match status" value="1"/>
</dbReference>
<evidence type="ECO:0000256" key="5">
    <source>
        <dbReference type="ARBA" id="ARBA00022833"/>
    </source>
</evidence>
<dbReference type="KEGG" id="amin:AUMI_11240"/>
<dbReference type="GO" id="GO:0004476">
    <property type="term" value="F:mannose-6-phosphate isomerase activity"/>
    <property type="evidence" value="ECO:0007669"/>
    <property type="project" value="UniProtKB-EC"/>
</dbReference>
<evidence type="ECO:0000313" key="13">
    <source>
        <dbReference type="EMBL" id="BAU98666.1"/>
    </source>
</evidence>
<evidence type="ECO:0000256" key="3">
    <source>
        <dbReference type="ARBA" id="ARBA00011956"/>
    </source>
</evidence>
<dbReference type="Gene3D" id="1.10.441.10">
    <property type="entry name" value="Phosphomannose Isomerase, domain 2"/>
    <property type="match status" value="1"/>
</dbReference>
<dbReference type="GO" id="GO:0005975">
    <property type="term" value="P:carbohydrate metabolic process"/>
    <property type="evidence" value="ECO:0007669"/>
    <property type="project" value="InterPro"/>
</dbReference>
<dbReference type="Pfam" id="PF20511">
    <property type="entry name" value="PMI_typeI_cat"/>
    <property type="match status" value="1"/>
</dbReference>
<dbReference type="GO" id="GO:0009298">
    <property type="term" value="P:GDP-mannose biosynthetic process"/>
    <property type="evidence" value="ECO:0007669"/>
    <property type="project" value="InterPro"/>
</dbReference>
<gene>
    <name evidence="13" type="ORF">AUMI_11240</name>
</gene>
<feature type="binding site" evidence="10">
    <location>
        <position position="88"/>
    </location>
    <ligand>
        <name>Zn(2+)</name>
        <dbReference type="ChEBI" id="CHEBI:29105"/>
    </ligand>
</feature>
<keyword evidence="5 10" id="KW-0862">Zinc</keyword>
<evidence type="ECO:0000256" key="2">
    <source>
        <dbReference type="ARBA" id="ARBA00010772"/>
    </source>
</evidence>
<reference evidence="13 14" key="1">
    <citation type="journal article" date="2016" name="Genome Announc.">
        <title>Complete Genome Sequence of Aurantimicrobium minutum Type Strain KNCT, a Planktonic Ultramicrobacterium Isolated from River Water.</title>
        <authorList>
            <person name="Nakai R."/>
            <person name="Fujisawa T."/>
            <person name="Nakamura Y."/>
            <person name="Nishide H."/>
            <person name="Uchiyama I."/>
            <person name="Baba T."/>
            <person name="Toyoda A."/>
            <person name="Fujiyama A."/>
            <person name="Naganuma T."/>
            <person name="Niki H."/>
        </authorList>
    </citation>
    <scope>NUCLEOTIDE SEQUENCE [LARGE SCALE GENOMIC DNA]</scope>
    <source>
        <strain evidence="13 14">KNC</strain>
    </source>
</reference>
<dbReference type="InterPro" id="IPR049071">
    <property type="entry name" value="MPI_cupin_dom"/>
</dbReference>
<evidence type="ECO:0000256" key="10">
    <source>
        <dbReference type="PIRSR" id="PIRSR001480-2"/>
    </source>
</evidence>
<evidence type="ECO:0000256" key="6">
    <source>
        <dbReference type="ARBA" id="ARBA00023235"/>
    </source>
</evidence>
<dbReference type="InterPro" id="IPR014710">
    <property type="entry name" value="RmlC-like_jellyroll"/>
</dbReference>
<dbReference type="GO" id="GO:0008270">
    <property type="term" value="F:zinc ion binding"/>
    <property type="evidence" value="ECO:0007669"/>
    <property type="project" value="InterPro"/>
</dbReference>
<dbReference type="Pfam" id="PF21621">
    <property type="entry name" value="MPI_cupin_dom"/>
    <property type="match status" value="1"/>
</dbReference>
<evidence type="ECO:0000256" key="9">
    <source>
        <dbReference type="PIRSR" id="PIRSR001480-1"/>
    </source>
</evidence>
<feature type="binding site" evidence="10">
    <location>
        <position position="252"/>
    </location>
    <ligand>
        <name>Zn(2+)</name>
        <dbReference type="ChEBI" id="CHEBI:29105"/>
    </ligand>
</feature>
<sequence>MMIRVDNTPRDYAWGSLTDIAELRGVEPTGKPEAELWLGTHPGSPTQIVDMAEADGARTIADFLTQRGDAPLPYLLKILAAAHPLSIQAHPSPDQAREGFARENTAGIALNSPVRNYKDDAHKPELIFALSERFEALCGFRSISDTVAELERLAAANAQACSPTSALTDFSQQLLDRGDQALAWAIEWALSGENARALVSEISTAGALTKDELLIELARDYPGDPGIVVALLLNRVTLRRGQALYLPAGNMHAYIRGLGIEIMAASDNVLRGGLTSKHVDVPELLSVAKTDVLPVPLLEAVQVSPGVDIFEPDVPDFSLAHVHLEGDISQTQAIVLLRHAIVTCTSGKLIITGHESDIELSQGQHAFISAEEQAITVRGVGELFIAL</sequence>
<dbReference type="InterPro" id="IPR001250">
    <property type="entry name" value="Man6P_Isoase-1"/>
</dbReference>
<comment type="catalytic activity">
    <reaction evidence="1">
        <text>D-mannose 6-phosphate = D-fructose 6-phosphate</text>
        <dbReference type="Rhea" id="RHEA:12356"/>
        <dbReference type="ChEBI" id="CHEBI:58735"/>
        <dbReference type="ChEBI" id="CHEBI:61527"/>
        <dbReference type="EC" id="5.3.1.8"/>
    </reaction>
</comment>
<dbReference type="PANTHER" id="PTHR10309:SF0">
    <property type="entry name" value="MANNOSE-6-PHOSPHATE ISOMERASE"/>
    <property type="match status" value="1"/>
</dbReference>
<keyword evidence="6 13" id="KW-0413">Isomerase</keyword>
<comment type="similarity">
    <text evidence="2">Belongs to the mannose-6-phosphate isomerase type 1 family.</text>
</comment>
<name>A0A173LUS7_9MICO</name>
<evidence type="ECO:0000256" key="8">
    <source>
        <dbReference type="ARBA" id="ARBA00030762"/>
    </source>
</evidence>
<proteinExistence type="inferred from homology"/>
<dbReference type="InterPro" id="IPR046457">
    <property type="entry name" value="PMI_typeI_cat"/>
</dbReference>
<comment type="cofactor">
    <cofactor evidence="10">
        <name>Zn(2+)</name>
        <dbReference type="ChEBI" id="CHEBI:29105"/>
    </cofactor>
    <text evidence="10">Binds 1 zinc ion per subunit.</text>
</comment>
<dbReference type="InterPro" id="IPR011051">
    <property type="entry name" value="RmlC_Cupin_sf"/>
</dbReference>
<dbReference type="EC" id="5.3.1.8" evidence="3"/>
<accession>A0A173LUS7</accession>
<evidence type="ECO:0000313" key="14">
    <source>
        <dbReference type="Proteomes" id="UP000243847"/>
    </source>
</evidence>
<feature type="domain" description="Mannose-6-phosphate isomerase cupin" evidence="12">
    <location>
        <begin position="314"/>
        <end position="384"/>
    </location>
</feature>
<dbReference type="Gene3D" id="2.60.120.10">
    <property type="entry name" value="Jelly Rolls"/>
    <property type="match status" value="2"/>
</dbReference>
<dbReference type="EMBL" id="AP017457">
    <property type="protein sequence ID" value="BAU98666.1"/>
    <property type="molecule type" value="Genomic_DNA"/>
</dbReference>
<dbReference type="OrthoDB" id="9792649at2"/>
<feature type="binding site" evidence="10">
    <location>
        <position position="125"/>
    </location>
    <ligand>
        <name>Zn(2+)</name>
        <dbReference type="ChEBI" id="CHEBI:29105"/>
    </ligand>
</feature>
<dbReference type="PIRSF" id="PIRSF001480">
    <property type="entry name" value="Mannose-6-phosphate_isomerase"/>
    <property type="match status" value="1"/>
</dbReference>
<feature type="domain" description="Phosphomannose isomerase type I catalytic" evidence="11">
    <location>
        <begin position="2"/>
        <end position="142"/>
    </location>
</feature>
<dbReference type="AlphaFoldDB" id="A0A173LUS7"/>
<feature type="binding site" evidence="10">
    <location>
        <position position="90"/>
    </location>
    <ligand>
        <name>Zn(2+)</name>
        <dbReference type="ChEBI" id="CHEBI:29105"/>
    </ligand>
</feature>
<organism evidence="13 14">
    <name type="scientific">Aurantimicrobium minutum</name>
    <dbReference type="NCBI Taxonomy" id="708131"/>
    <lineage>
        <taxon>Bacteria</taxon>
        <taxon>Bacillati</taxon>
        <taxon>Actinomycetota</taxon>
        <taxon>Actinomycetes</taxon>
        <taxon>Micrococcales</taxon>
        <taxon>Microbacteriaceae</taxon>
        <taxon>Aurantimicrobium</taxon>
    </lineage>
</organism>
<keyword evidence="4 10" id="KW-0479">Metal-binding</keyword>
<dbReference type="Proteomes" id="UP000243847">
    <property type="component" value="Chromosome sequence1"/>
</dbReference>
<evidence type="ECO:0000256" key="4">
    <source>
        <dbReference type="ARBA" id="ARBA00022723"/>
    </source>
</evidence>
<evidence type="ECO:0000259" key="11">
    <source>
        <dbReference type="Pfam" id="PF20511"/>
    </source>
</evidence>
<dbReference type="NCBIfam" id="TIGR00218">
    <property type="entry name" value="manA"/>
    <property type="match status" value="1"/>
</dbReference>
<evidence type="ECO:0000256" key="1">
    <source>
        <dbReference type="ARBA" id="ARBA00000757"/>
    </source>
</evidence>